<evidence type="ECO:0008006" key="3">
    <source>
        <dbReference type="Google" id="ProtNLM"/>
    </source>
</evidence>
<reference evidence="2" key="1">
    <citation type="submission" date="2015-02" db="EMBL/GenBank/DDBJ databases">
        <authorList>
            <person name="Chooi Y.-H."/>
        </authorList>
    </citation>
    <scope>NUCLEOTIDE SEQUENCE [LARGE SCALE GENOMIC DNA]</scope>
    <source>
        <strain evidence="2">strain Y</strain>
    </source>
</reference>
<dbReference type="KEGG" id="fiy:BN1229_v1_2015"/>
<dbReference type="InterPro" id="IPR041893">
    <property type="entry name" value="ArdA_dom3"/>
</dbReference>
<evidence type="ECO:0000313" key="2">
    <source>
        <dbReference type="Proteomes" id="UP000033187"/>
    </source>
</evidence>
<evidence type="ECO:0000313" key="1">
    <source>
        <dbReference type="EMBL" id="CPR19118.1"/>
    </source>
</evidence>
<dbReference type="EMBL" id="LN829119">
    <property type="protein sequence ID" value="CPR19118.1"/>
    <property type="molecule type" value="Genomic_DNA"/>
</dbReference>
<dbReference type="InterPro" id="IPR009899">
    <property type="entry name" value="ArdA"/>
</dbReference>
<dbReference type="Proteomes" id="UP000033187">
    <property type="component" value="Chromosome 1"/>
</dbReference>
<dbReference type="OrthoDB" id="944647at2"/>
<proteinExistence type="predicted"/>
<dbReference type="AlphaFoldDB" id="A0A0D6JFV0"/>
<keyword evidence="2" id="KW-1185">Reference proteome</keyword>
<sequence length="168" mass="19275">MTRLYAQPYDITASGYYFDDAEGYAHKAAELRNAYGEPVEEFEIQFIDGELLDAALARAWGLSQCNFAHFLEAANDWDDEQKLRFVIAVGECGYSFDPATVDPYGFEIDLYYVDTLRDLAEEFVDEGLYGEIPQHLARYIDYEAIARDLSVDFAIIEIDERRLAYACR</sequence>
<accession>A0A0D6JFV0</accession>
<organism evidence="1 2">
    <name type="scientific">Candidatus Filomicrobium marinum</name>
    <dbReference type="NCBI Taxonomy" id="1608628"/>
    <lineage>
        <taxon>Bacteria</taxon>
        <taxon>Pseudomonadati</taxon>
        <taxon>Pseudomonadota</taxon>
        <taxon>Alphaproteobacteria</taxon>
        <taxon>Hyphomicrobiales</taxon>
        <taxon>Hyphomicrobiaceae</taxon>
        <taxon>Filomicrobium</taxon>
    </lineage>
</organism>
<dbReference type="KEGG" id="fil:BN1229_v1_2011"/>
<gene>
    <name evidence="1" type="ORF">YBN1229_v1_2015</name>
</gene>
<dbReference type="Gene3D" id="1.10.10.1190">
    <property type="entry name" value="Antirestriction protein ArdA, domain 3"/>
    <property type="match status" value="1"/>
</dbReference>
<dbReference type="Pfam" id="PF07275">
    <property type="entry name" value="ArdA"/>
    <property type="match status" value="1"/>
</dbReference>
<dbReference type="RefSeq" id="WP_046478088.1">
    <property type="nucleotide sequence ID" value="NZ_LN829118.1"/>
</dbReference>
<protein>
    <recommendedName>
        <fullName evidence="3">Antirestriction protein ArdA</fullName>
    </recommendedName>
</protein>
<name>A0A0D6JFV0_9HYPH</name>